<dbReference type="SUPFAM" id="SSF57903">
    <property type="entry name" value="FYVE/PHD zinc finger"/>
    <property type="match status" value="1"/>
</dbReference>
<dbReference type="InterPro" id="IPR037442">
    <property type="entry name" value="Melanophilin_FYVE-rel_dom"/>
</dbReference>
<dbReference type="InterPro" id="IPR011011">
    <property type="entry name" value="Znf_FYVE_PHD"/>
</dbReference>
<evidence type="ECO:0000256" key="4">
    <source>
        <dbReference type="SAM" id="MobiDB-lite"/>
    </source>
</evidence>
<dbReference type="InterPro" id="IPR051745">
    <property type="entry name" value="Intracell_Transport_Effector"/>
</dbReference>
<sequence length="548" mass="58907">MGKKLDLSRLTDEEARHVWQVVWRDLELRRKEEERLRGLKGKVKKENSQKALLSDSAPLNETHCAHCLQPYRLLAMPKGQCLDCRLFTCQGCSHVHPEHQGWLCDPCHRARVVQTGSLEWYYGHVRARFKRFGSAKVIRSLCGRLPGGGGPPPGPGDTEHTDSDAGLDAAAPGRPLGSRSVPAEKKRLLPVHSLDFEPDSDESGPSGGRPPSLQVLAGEPGAEEAGARAAGRHPHAEERTDGTAWAGHDALTELNPPGGPCALGLGLTATPGAHVVGSEQPPSQYLADVDTSDEDSLRGLRAARRPSEQRGRPRSERQRAAAGEPAAADVEEDALKRKLEELTSNVSDQGASSEEEGKDEGAAPDRSTPTEDFPRAASEVHPAAGQTRRQEKSPPGPRDPVPPTRTADEELSALEDRVAVTASQVQQAESEVSHIESRIEALRAAGLTVQPAGRPRKCQLPILLPRLAGQVGRSPKDPTADASDGVQVAAAAYPPRRKFSDSPKTQGGARGSLDWNSVYRGSLTQRNPSSRRGAAQHGFTKPVMTHKP</sequence>
<organism evidence="6 7">
    <name type="scientific">Rousettus aegyptiacus</name>
    <name type="common">Egyptian fruit bat</name>
    <name type="synonym">Pteropus aegyptiacus</name>
    <dbReference type="NCBI Taxonomy" id="9407"/>
    <lineage>
        <taxon>Eukaryota</taxon>
        <taxon>Metazoa</taxon>
        <taxon>Chordata</taxon>
        <taxon>Craniata</taxon>
        <taxon>Vertebrata</taxon>
        <taxon>Euteleostomi</taxon>
        <taxon>Mammalia</taxon>
        <taxon>Eutheria</taxon>
        <taxon>Laurasiatheria</taxon>
        <taxon>Chiroptera</taxon>
        <taxon>Yinpterochiroptera</taxon>
        <taxon>Pteropodoidea</taxon>
        <taxon>Pteropodidae</taxon>
        <taxon>Rousettinae</taxon>
        <taxon>Rousettus</taxon>
    </lineage>
</organism>
<dbReference type="InterPro" id="IPR041282">
    <property type="entry name" value="FYVE_2"/>
</dbReference>
<feature type="region of interest" description="Disordered" evidence="4">
    <location>
        <begin position="469"/>
        <end position="548"/>
    </location>
</feature>
<dbReference type="InterPro" id="IPR010911">
    <property type="entry name" value="Rab_BD"/>
</dbReference>
<gene>
    <name evidence="6" type="ORF">HJG63_013374</name>
</gene>
<dbReference type="GO" id="GO:0003779">
    <property type="term" value="F:actin binding"/>
    <property type="evidence" value="ECO:0007669"/>
    <property type="project" value="TreeGrafter"/>
</dbReference>
<dbReference type="GO" id="GO:0031267">
    <property type="term" value="F:small GTPase binding"/>
    <property type="evidence" value="ECO:0007669"/>
    <property type="project" value="InterPro"/>
</dbReference>
<dbReference type="PANTHER" id="PTHR14555">
    <property type="entry name" value="MYELIN-ASSOCIATED OLIGODENDROCYTIC BASIC PROTEIN MOBP -RELATED"/>
    <property type="match status" value="1"/>
</dbReference>
<dbReference type="EMBL" id="JACASE010000002">
    <property type="protein sequence ID" value="KAF6496461.1"/>
    <property type="molecule type" value="Genomic_DNA"/>
</dbReference>
<evidence type="ECO:0000256" key="1">
    <source>
        <dbReference type="ARBA" id="ARBA00022723"/>
    </source>
</evidence>
<reference evidence="6 7" key="1">
    <citation type="journal article" date="2020" name="Nature">
        <title>Six reference-quality genomes reveal evolution of bat adaptations.</title>
        <authorList>
            <person name="Jebb D."/>
            <person name="Huang Z."/>
            <person name="Pippel M."/>
            <person name="Hughes G.M."/>
            <person name="Lavrichenko K."/>
            <person name="Devanna P."/>
            <person name="Winkler S."/>
            <person name="Jermiin L.S."/>
            <person name="Skirmuntt E.C."/>
            <person name="Katzourakis A."/>
            <person name="Burkitt-Gray L."/>
            <person name="Ray D.A."/>
            <person name="Sullivan K.A.M."/>
            <person name="Roscito J.G."/>
            <person name="Kirilenko B.M."/>
            <person name="Davalos L.M."/>
            <person name="Corthals A.P."/>
            <person name="Power M.L."/>
            <person name="Jones G."/>
            <person name="Ransome R.D."/>
            <person name="Dechmann D.K.N."/>
            <person name="Locatelli A.G."/>
            <person name="Puechmaille S.J."/>
            <person name="Fedrigo O."/>
            <person name="Jarvis E.D."/>
            <person name="Hiller M."/>
            <person name="Vernes S.C."/>
            <person name="Myers E.W."/>
            <person name="Teeling E.C."/>
        </authorList>
    </citation>
    <scope>NUCLEOTIDE SEQUENCE [LARGE SCALE GENOMIC DNA]</scope>
    <source>
        <strain evidence="6">MRouAeg1</strain>
        <tissue evidence="6">Muscle</tissue>
    </source>
</reference>
<dbReference type="PROSITE" id="PS50916">
    <property type="entry name" value="RABBD"/>
    <property type="match status" value="1"/>
</dbReference>
<evidence type="ECO:0000256" key="2">
    <source>
        <dbReference type="ARBA" id="ARBA00022771"/>
    </source>
</evidence>
<dbReference type="Pfam" id="PF02318">
    <property type="entry name" value="FYVE_2"/>
    <property type="match status" value="1"/>
</dbReference>
<proteinExistence type="predicted"/>
<feature type="compositionally biased region" description="Basic and acidic residues" evidence="4">
    <location>
        <begin position="359"/>
        <end position="374"/>
    </location>
</feature>
<evidence type="ECO:0000256" key="3">
    <source>
        <dbReference type="ARBA" id="ARBA00022833"/>
    </source>
</evidence>
<evidence type="ECO:0000313" key="6">
    <source>
        <dbReference type="EMBL" id="KAF6496461.1"/>
    </source>
</evidence>
<feature type="domain" description="RabBD" evidence="5">
    <location>
        <begin position="4"/>
        <end position="124"/>
    </location>
</feature>
<feature type="compositionally biased region" description="Pro residues" evidence="4">
    <location>
        <begin position="394"/>
        <end position="403"/>
    </location>
</feature>
<name>A0A7J8JIY6_ROUAE</name>
<dbReference type="GO" id="GO:0017022">
    <property type="term" value="F:myosin binding"/>
    <property type="evidence" value="ECO:0007669"/>
    <property type="project" value="TreeGrafter"/>
</dbReference>
<protein>
    <submittedName>
        <fullName evidence="6">Melanophilin</fullName>
    </submittedName>
</protein>
<feature type="compositionally biased region" description="Low complexity" evidence="4">
    <location>
        <begin position="217"/>
        <end position="229"/>
    </location>
</feature>
<dbReference type="AlphaFoldDB" id="A0A7J8JIY6"/>
<evidence type="ECO:0000313" key="7">
    <source>
        <dbReference type="Proteomes" id="UP000593571"/>
    </source>
</evidence>
<feature type="compositionally biased region" description="Polar residues" evidence="4">
    <location>
        <begin position="342"/>
        <end position="352"/>
    </location>
</feature>
<feature type="region of interest" description="Disordered" evidence="4">
    <location>
        <begin position="143"/>
        <end position="416"/>
    </location>
</feature>
<dbReference type="InterPro" id="IPR006788">
    <property type="entry name" value="Myrip/Melanophilin"/>
</dbReference>
<dbReference type="Proteomes" id="UP000593571">
    <property type="component" value="Unassembled WGS sequence"/>
</dbReference>
<comment type="caution">
    <text evidence="6">The sequence shown here is derived from an EMBL/GenBank/DDBJ whole genome shotgun (WGS) entry which is preliminary data.</text>
</comment>
<evidence type="ECO:0000259" key="5">
    <source>
        <dbReference type="PROSITE" id="PS50916"/>
    </source>
</evidence>
<dbReference type="CDD" id="cd15752">
    <property type="entry name" value="FYVE_SlaC2-a"/>
    <property type="match status" value="1"/>
</dbReference>
<accession>A0A7J8JIY6</accession>
<dbReference type="Pfam" id="PF04698">
    <property type="entry name" value="Rab_eff_C"/>
    <property type="match status" value="1"/>
</dbReference>
<dbReference type="Gene3D" id="3.30.40.10">
    <property type="entry name" value="Zinc/RING finger domain, C3HC4 (zinc finger)"/>
    <property type="match status" value="1"/>
</dbReference>
<dbReference type="FunFam" id="3.30.40.10:FF:000018">
    <property type="entry name" value="Synaptotagmin-like 5, isoform CRA_a"/>
    <property type="match status" value="1"/>
</dbReference>
<dbReference type="GO" id="GO:0030864">
    <property type="term" value="C:cortical actin cytoskeleton"/>
    <property type="evidence" value="ECO:0007669"/>
    <property type="project" value="TreeGrafter"/>
</dbReference>
<keyword evidence="3" id="KW-0862">Zinc</keyword>
<keyword evidence="7" id="KW-1185">Reference proteome</keyword>
<dbReference type="InterPro" id="IPR013083">
    <property type="entry name" value="Znf_RING/FYVE/PHD"/>
</dbReference>
<dbReference type="GO" id="GO:0006886">
    <property type="term" value="P:intracellular protein transport"/>
    <property type="evidence" value="ECO:0007669"/>
    <property type="project" value="InterPro"/>
</dbReference>
<feature type="compositionally biased region" description="Basic and acidic residues" evidence="4">
    <location>
        <begin position="305"/>
        <end position="319"/>
    </location>
</feature>
<feature type="compositionally biased region" description="Low complexity" evidence="4">
    <location>
        <begin position="254"/>
        <end position="267"/>
    </location>
</feature>
<keyword evidence="1" id="KW-0479">Metal-binding</keyword>
<dbReference type="PANTHER" id="PTHR14555:SF1">
    <property type="entry name" value="MELANOPHILIN"/>
    <property type="match status" value="1"/>
</dbReference>
<dbReference type="GO" id="GO:0008270">
    <property type="term" value="F:zinc ion binding"/>
    <property type="evidence" value="ECO:0007669"/>
    <property type="project" value="UniProtKB-KW"/>
</dbReference>
<keyword evidence="2" id="KW-0863">Zinc-finger</keyword>